<protein>
    <submittedName>
        <fullName evidence="3">Uncharacterized protein LOC115726562 isoform X1</fullName>
    </submittedName>
</protein>
<dbReference type="PANTHER" id="PTHR34222:SF95">
    <property type="entry name" value="RRNA 2'-O-METHYLTRANSFERASE FIBRILLARIN-LIKE ISOFORM X1"/>
    <property type="match status" value="1"/>
</dbReference>
<proteinExistence type="predicted"/>
<name>A0ABM3H7A7_9MYRT</name>
<feature type="compositionally biased region" description="Low complexity" evidence="1">
    <location>
        <begin position="98"/>
        <end position="112"/>
    </location>
</feature>
<dbReference type="RefSeq" id="XP_048132458.1">
    <property type="nucleotide sequence ID" value="XM_048276501.1"/>
</dbReference>
<keyword evidence="2" id="KW-1185">Reference proteome</keyword>
<dbReference type="PANTHER" id="PTHR34222">
    <property type="entry name" value="GAG_PRE-INTEGRS DOMAIN-CONTAINING PROTEIN"/>
    <property type="match status" value="1"/>
</dbReference>
<feature type="region of interest" description="Disordered" evidence="1">
    <location>
        <begin position="98"/>
        <end position="149"/>
    </location>
</feature>
<evidence type="ECO:0000313" key="3">
    <source>
        <dbReference type="RefSeq" id="XP_048132458.1"/>
    </source>
</evidence>
<organism evidence="2 3">
    <name type="scientific">Rhodamnia argentea</name>
    <dbReference type="NCBI Taxonomy" id="178133"/>
    <lineage>
        <taxon>Eukaryota</taxon>
        <taxon>Viridiplantae</taxon>
        <taxon>Streptophyta</taxon>
        <taxon>Embryophyta</taxon>
        <taxon>Tracheophyta</taxon>
        <taxon>Spermatophyta</taxon>
        <taxon>Magnoliopsida</taxon>
        <taxon>eudicotyledons</taxon>
        <taxon>Gunneridae</taxon>
        <taxon>Pentapetalae</taxon>
        <taxon>rosids</taxon>
        <taxon>malvids</taxon>
        <taxon>Myrtales</taxon>
        <taxon>Myrtaceae</taxon>
        <taxon>Myrtoideae</taxon>
        <taxon>Myrteae</taxon>
        <taxon>Australasian group</taxon>
        <taxon>Rhodamnia</taxon>
    </lineage>
</organism>
<reference evidence="3" key="1">
    <citation type="submission" date="2025-08" db="UniProtKB">
        <authorList>
            <consortium name="RefSeq"/>
        </authorList>
    </citation>
    <scope>IDENTIFICATION</scope>
    <source>
        <tissue evidence="3">Leaf</tissue>
    </source>
</reference>
<sequence length="295" mass="32344">MSRVYELYEKIFNFKQGDKSLGEYYSALKGMWEELNLYQPITTDLERLKTQRAEFQVAKFLSGLNTDLQLVKSQLLAGEQVPSMNEAFCRIQRIVSPSSTSSRDSSALLATSGGHGRGRFSNRGRGLLGGRGRVGGRSGRSYDRDSRRCTYRRKSGHTVDTCWAKHGKPEWAQRLAIANVVASEGSVGNVSSGDTNPSIQTGCSLSESSARDDPVTQLIKRVQQLEASSSSSTTTLARTGNMAFLSTLSPSTWVIDSGASSHMTGGWIRGYFSYTFLILVLCLTCSPTSSEFVIR</sequence>
<gene>
    <name evidence="3" type="primary">LOC115726562</name>
</gene>
<feature type="compositionally biased region" description="Gly residues" evidence="1">
    <location>
        <begin position="126"/>
        <end position="138"/>
    </location>
</feature>
<accession>A0ABM3H7A7</accession>
<dbReference type="Proteomes" id="UP000827889">
    <property type="component" value="Chromosome 3"/>
</dbReference>
<evidence type="ECO:0000313" key="2">
    <source>
        <dbReference type="Proteomes" id="UP000827889"/>
    </source>
</evidence>
<evidence type="ECO:0000256" key="1">
    <source>
        <dbReference type="SAM" id="MobiDB-lite"/>
    </source>
</evidence>
<dbReference type="GeneID" id="115726562"/>